<organism evidence="2">
    <name type="scientific">Anopheles marajoara</name>
    <dbReference type="NCBI Taxonomy" id="58244"/>
    <lineage>
        <taxon>Eukaryota</taxon>
        <taxon>Metazoa</taxon>
        <taxon>Ecdysozoa</taxon>
        <taxon>Arthropoda</taxon>
        <taxon>Hexapoda</taxon>
        <taxon>Insecta</taxon>
        <taxon>Pterygota</taxon>
        <taxon>Neoptera</taxon>
        <taxon>Endopterygota</taxon>
        <taxon>Diptera</taxon>
        <taxon>Nematocera</taxon>
        <taxon>Culicoidea</taxon>
        <taxon>Culicidae</taxon>
        <taxon>Anophelinae</taxon>
        <taxon>Anopheles</taxon>
    </lineage>
</organism>
<reference evidence="2" key="1">
    <citation type="submission" date="2018-01" db="EMBL/GenBank/DDBJ databases">
        <title>An insight into the sialome of Amazonian anophelines.</title>
        <authorList>
            <person name="Ribeiro J.M."/>
            <person name="Scarpassa V."/>
            <person name="Calvo E."/>
        </authorList>
    </citation>
    <scope>NUCLEOTIDE SEQUENCE</scope>
    <source>
        <tissue evidence="2">Salivary glands</tissue>
    </source>
</reference>
<evidence type="ECO:0000313" key="2">
    <source>
        <dbReference type="EMBL" id="MBW62063.1"/>
    </source>
</evidence>
<proteinExistence type="predicted"/>
<evidence type="ECO:0000256" key="1">
    <source>
        <dbReference type="SAM" id="SignalP"/>
    </source>
</evidence>
<keyword evidence="1" id="KW-0732">Signal</keyword>
<protein>
    <submittedName>
        <fullName evidence="2">Putative secreted protein</fullName>
    </submittedName>
</protein>
<dbReference type="EMBL" id="GGFJ01012922">
    <property type="protein sequence ID" value="MBW62063.1"/>
    <property type="molecule type" value="Transcribed_RNA"/>
</dbReference>
<feature type="chain" id="PRO_5014798622" evidence="1">
    <location>
        <begin position="17"/>
        <end position="91"/>
    </location>
</feature>
<accession>A0A2M4C9R2</accession>
<sequence length="91" mass="9954">MPREACLLCLLTGVQCVSEAAVFILPSARLQSMFRKGGQRGKGCRVISTRSQLSLALSLSASLCLFSLSTFRGSNLIHRSGCCTENRRDRM</sequence>
<dbReference type="AlphaFoldDB" id="A0A2M4C9R2"/>
<name>A0A2M4C9R2_9DIPT</name>
<feature type="signal peptide" evidence="1">
    <location>
        <begin position="1"/>
        <end position="16"/>
    </location>
</feature>